<comment type="caution">
    <text evidence="1">The sequence shown here is derived from an EMBL/GenBank/DDBJ whole genome shotgun (WGS) entry which is preliminary data.</text>
</comment>
<protein>
    <submittedName>
        <fullName evidence="1">Uncharacterized protein</fullName>
    </submittedName>
</protein>
<reference evidence="1 2" key="1">
    <citation type="journal article" date="2015" name="Nature">
        <title>rRNA introns, odd ribosomes, and small enigmatic genomes across a large radiation of phyla.</title>
        <authorList>
            <person name="Brown C.T."/>
            <person name="Hug L.A."/>
            <person name="Thomas B.C."/>
            <person name="Sharon I."/>
            <person name="Castelle C.J."/>
            <person name="Singh A."/>
            <person name="Wilkins M.J."/>
            <person name="Williams K.H."/>
            <person name="Banfield J.F."/>
        </authorList>
    </citation>
    <scope>NUCLEOTIDE SEQUENCE [LARGE SCALE GENOMIC DNA]</scope>
</reference>
<proteinExistence type="predicted"/>
<dbReference type="Proteomes" id="UP000033865">
    <property type="component" value="Unassembled WGS sequence"/>
</dbReference>
<name>A0A0G1Y0A8_9BACT</name>
<organism evidence="1 2">
    <name type="scientific">Candidatus Uhrbacteria bacterium GW2011_GWC2_53_7</name>
    <dbReference type="NCBI Taxonomy" id="1618986"/>
    <lineage>
        <taxon>Bacteria</taxon>
        <taxon>Candidatus Uhriibacteriota</taxon>
    </lineage>
</organism>
<dbReference type="AlphaFoldDB" id="A0A0G1Y0A8"/>
<dbReference type="EMBL" id="LCRN01000017">
    <property type="protein sequence ID" value="KKW36626.1"/>
    <property type="molecule type" value="Genomic_DNA"/>
</dbReference>
<evidence type="ECO:0000313" key="2">
    <source>
        <dbReference type="Proteomes" id="UP000033865"/>
    </source>
</evidence>
<gene>
    <name evidence="1" type="ORF">UY82_C0017G0002</name>
</gene>
<sequence>MIQTPNYDAKVKNILDATQPGEWTCALTGRKWDMSAKEVERYKHFNVPPSKLHPLTRMHILTGFFVGYQWWNNKSAQDGSVFISPAHPGSGVKVVPDQQWFGHDYASNFREDDGRGVFKIMGGLVHEIPLTGLRNLVQPVNSISTISAGDENSYFMNASRSKNTLFGMNALDVENSAEIYQSFGVNNSYNVVHSDRIFNCRWVQESRDCLNSMFLFDCRNSEDCFMATNKRNAKFVFKNEQLSEAEYRARMEKLVLTRRSSFEPLRDEFLGMVECDAIWPENFNEKADGCTGEYLTDCTDCKECYFHHDCRNQFQSSFSFDGSEGNMSCTGWFGATNSYYSTTGSHSSNVKYCYTQVQCHNSKCSATTWSTAIIVTTAKTALGAWG</sequence>
<evidence type="ECO:0000313" key="1">
    <source>
        <dbReference type="EMBL" id="KKW36626.1"/>
    </source>
</evidence>
<accession>A0A0G1Y0A8</accession>